<keyword evidence="6 10" id="KW-0808">Transferase</keyword>
<proteinExistence type="inferred from homology"/>
<evidence type="ECO:0000256" key="1">
    <source>
        <dbReference type="ARBA" id="ARBA00005180"/>
    </source>
</evidence>
<keyword evidence="7 10" id="KW-0547">Nucleotide-binding</keyword>
<evidence type="ECO:0000256" key="2">
    <source>
        <dbReference type="ARBA" id="ARBA00009516"/>
    </source>
</evidence>
<comment type="cofactor">
    <cofactor evidence="10">
        <name>Mg(2+)</name>
        <dbReference type="ChEBI" id="CHEBI:18420"/>
    </cofactor>
    <text evidence="10">Binds 1 Mg(2+) ion per subunit. The magnesium is bound as Mg-PRPP.</text>
</comment>
<dbReference type="Proteomes" id="UP001595848">
    <property type="component" value="Unassembled WGS sequence"/>
</dbReference>
<dbReference type="EC" id="2.4.2.9" evidence="3 10"/>
<dbReference type="InterPro" id="IPR034332">
    <property type="entry name" value="Upp_B"/>
</dbReference>
<reference evidence="13" key="1">
    <citation type="journal article" date="2019" name="Int. J. Syst. Evol. Microbiol.">
        <title>The Global Catalogue of Microorganisms (GCM) 10K type strain sequencing project: providing services to taxonomists for standard genome sequencing and annotation.</title>
        <authorList>
            <consortium name="The Broad Institute Genomics Platform"/>
            <consortium name="The Broad Institute Genome Sequencing Center for Infectious Disease"/>
            <person name="Wu L."/>
            <person name="Ma J."/>
        </authorList>
    </citation>
    <scope>NUCLEOTIDE SEQUENCE [LARGE SCALE GENOMIC DNA]</scope>
    <source>
        <strain evidence="13">LMG 24813</strain>
    </source>
</reference>
<organism evidence="12 13">
    <name type="scientific">Candidimonas humi</name>
    <dbReference type="NCBI Taxonomy" id="683355"/>
    <lineage>
        <taxon>Bacteria</taxon>
        <taxon>Pseudomonadati</taxon>
        <taxon>Pseudomonadota</taxon>
        <taxon>Betaproteobacteria</taxon>
        <taxon>Burkholderiales</taxon>
        <taxon>Alcaligenaceae</taxon>
        <taxon>Candidimonas</taxon>
    </lineage>
</organism>
<keyword evidence="9 10" id="KW-0342">GTP-binding</keyword>
<evidence type="ECO:0000259" key="11">
    <source>
        <dbReference type="Pfam" id="PF14681"/>
    </source>
</evidence>
<evidence type="ECO:0000256" key="4">
    <source>
        <dbReference type="ARBA" id="ARBA00022533"/>
    </source>
</evidence>
<gene>
    <name evidence="10 12" type="primary">upp</name>
    <name evidence="12" type="ORF">ACFOY1_07805</name>
</gene>
<dbReference type="GO" id="GO:0004845">
    <property type="term" value="F:uracil phosphoribosyltransferase activity"/>
    <property type="evidence" value="ECO:0007669"/>
    <property type="project" value="UniProtKB-EC"/>
</dbReference>
<dbReference type="HAMAP" id="MF_01218_B">
    <property type="entry name" value="Upp_B"/>
    <property type="match status" value="1"/>
</dbReference>
<dbReference type="Pfam" id="PF14681">
    <property type="entry name" value="UPRTase"/>
    <property type="match status" value="1"/>
</dbReference>
<keyword evidence="4 10" id="KW-0021">Allosteric enzyme</keyword>
<feature type="binding site" evidence="10">
    <location>
        <begin position="130"/>
        <end position="138"/>
    </location>
    <ligand>
        <name>5-phospho-alpha-D-ribose 1-diphosphate</name>
        <dbReference type="ChEBI" id="CHEBI:58017"/>
    </ligand>
</feature>
<comment type="pathway">
    <text evidence="1 10">Pyrimidine metabolism; UMP biosynthesis via salvage pathway; UMP from uracil: step 1/1.</text>
</comment>
<evidence type="ECO:0000256" key="9">
    <source>
        <dbReference type="ARBA" id="ARBA00023134"/>
    </source>
</evidence>
<comment type="similarity">
    <text evidence="2 10">Belongs to the UPRTase family.</text>
</comment>
<dbReference type="InterPro" id="IPR050054">
    <property type="entry name" value="UPRTase/APRTase"/>
</dbReference>
<comment type="caution">
    <text evidence="12">The sequence shown here is derived from an EMBL/GenBank/DDBJ whole genome shotgun (WGS) entry which is preliminary data.</text>
</comment>
<dbReference type="PANTHER" id="PTHR32315">
    <property type="entry name" value="ADENINE PHOSPHORIBOSYLTRANSFERASE"/>
    <property type="match status" value="1"/>
</dbReference>
<comment type="catalytic activity">
    <reaction evidence="10">
        <text>UMP + diphosphate = 5-phospho-alpha-D-ribose 1-diphosphate + uracil</text>
        <dbReference type="Rhea" id="RHEA:13017"/>
        <dbReference type="ChEBI" id="CHEBI:17568"/>
        <dbReference type="ChEBI" id="CHEBI:33019"/>
        <dbReference type="ChEBI" id="CHEBI:57865"/>
        <dbReference type="ChEBI" id="CHEBI:58017"/>
        <dbReference type="EC" id="2.4.2.9"/>
    </reaction>
</comment>
<dbReference type="NCBIfam" id="TIGR01091">
    <property type="entry name" value="upp"/>
    <property type="match status" value="1"/>
</dbReference>
<feature type="binding site" evidence="10">
    <location>
        <begin position="198"/>
        <end position="200"/>
    </location>
    <ligand>
        <name>uracil</name>
        <dbReference type="ChEBI" id="CHEBI:17568"/>
    </ligand>
</feature>
<dbReference type="CDD" id="cd06223">
    <property type="entry name" value="PRTases_typeI"/>
    <property type="match status" value="1"/>
</dbReference>
<name>A0ABV8NWY4_9BURK</name>
<dbReference type="InterPro" id="IPR000836">
    <property type="entry name" value="PRTase_dom"/>
</dbReference>
<comment type="activity regulation">
    <text evidence="10">Allosterically activated by GTP.</text>
</comment>
<evidence type="ECO:0000256" key="5">
    <source>
        <dbReference type="ARBA" id="ARBA00022676"/>
    </source>
</evidence>
<dbReference type="NCBIfam" id="NF001097">
    <property type="entry name" value="PRK00129.1"/>
    <property type="match status" value="1"/>
</dbReference>
<keyword evidence="8 10" id="KW-0460">Magnesium</keyword>
<dbReference type="RefSeq" id="WP_217963938.1">
    <property type="nucleotide sequence ID" value="NZ_JAHTBN010000003.1"/>
</dbReference>
<evidence type="ECO:0000313" key="12">
    <source>
        <dbReference type="EMBL" id="MFC4200856.1"/>
    </source>
</evidence>
<evidence type="ECO:0000256" key="7">
    <source>
        <dbReference type="ARBA" id="ARBA00022741"/>
    </source>
</evidence>
<sequence>MPIHEIRHPLIRHKLGLMRRADLSTKNFREMSQEIAALLTYEASKDLPLEPHTIEGWCGEVAVEKLAGKKVTVVPILRAGIGMLDGVLSLIPGAKVSVVGLARNEETLQAHTYLERLVGALDQRLALIVDPMLATGGSMVATIDMLKKAGCRNVRALVLVAAPQGIETVLGKHPDVHIYTASIDSHLNENGYIIPGLGDAGDRIFGTRQQRPD</sequence>
<keyword evidence="13" id="KW-1185">Reference proteome</keyword>
<dbReference type="PANTHER" id="PTHR32315:SF4">
    <property type="entry name" value="URACIL PHOSPHORIBOSYLTRANSFERASE, CHLOROPLASTIC"/>
    <property type="match status" value="1"/>
</dbReference>
<evidence type="ECO:0000256" key="3">
    <source>
        <dbReference type="ARBA" id="ARBA00011894"/>
    </source>
</evidence>
<comment type="function">
    <text evidence="10">Catalyzes the conversion of uracil and 5-phospho-alpha-D-ribose 1-diphosphate (PRPP) to UMP and diphosphate.</text>
</comment>
<evidence type="ECO:0000256" key="10">
    <source>
        <dbReference type="HAMAP-Rule" id="MF_01218"/>
    </source>
</evidence>
<protein>
    <recommendedName>
        <fullName evidence="3 10">Uracil phosphoribosyltransferase</fullName>
        <ecNumber evidence="3 10">2.4.2.9</ecNumber>
    </recommendedName>
    <alternativeName>
        <fullName evidence="10">UMP pyrophosphorylase</fullName>
    </alternativeName>
    <alternativeName>
        <fullName evidence="10">UPRTase</fullName>
    </alternativeName>
</protein>
<keyword evidence="5 10" id="KW-0328">Glycosyltransferase</keyword>
<feature type="binding site" evidence="10">
    <location>
        <position position="78"/>
    </location>
    <ligand>
        <name>5-phospho-alpha-D-ribose 1-diphosphate</name>
        <dbReference type="ChEBI" id="CHEBI:58017"/>
    </ligand>
</feature>
<feature type="binding site" evidence="10">
    <location>
        <position position="103"/>
    </location>
    <ligand>
        <name>5-phospho-alpha-D-ribose 1-diphosphate</name>
        <dbReference type="ChEBI" id="CHEBI:58017"/>
    </ligand>
</feature>
<dbReference type="InterPro" id="IPR005765">
    <property type="entry name" value="UPRT"/>
</dbReference>
<evidence type="ECO:0000256" key="8">
    <source>
        <dbReference type="ARBA" id="ARBA00022842"/>
    </source>
</evidence>
<feature type="binding site" evidence="10">
    <location>
        <position position="199"/>
    </location>
    <ligand>
        <name>5-phospho-alpha-D-ribose 1-diphosphate</name>
        <dbReference type="ChEBI" id="CHEBI:58017"/>
    </ligand>
</feature>
<feature type="domain" description="Phosphoribosyltransferase" evidence="11">
    <location>
        <begin position="7"/>
        <end position="207"/>
    </location>
</feature>
<dbReference type="EMBL" id="JBHSBV010000002">
    <property type="protein sequence ID" value="MFC4200856.1"/>
    <property type="molecule type" value="Genomic_DNA"/>
</dbReference>
<evidence type="ECO:0000256" key="6">
    <source>
        <dbReference type="ARBA" id="ARBA00022679"/>
    </source>
</evidence>
<evidence type="ECO:0000313" key="13">
    <source>
        <dbReference type="Proteomes" id="UP001595848"/>
    </source>
</evidence>
<accession>A0ABV8NWY4</accession>
<feature type="binding site" evidence="10">
    <location>
        <position position="193"/>
    </location>
    <ligand>
        <name>uracil</name>
        <dbReference type="ChEBI" id="CHEBI:17568"/>
    </ligand>
</feature>